<dbReference type="InterPro" id="IPR001715">
    <property type="entry name" value="CH_dom"/>
</dbReference>
<proteinExistence type="predicted"/>
<evidence type="ECO:0000313" key="3">
    <source>
        <dbReference type="EMBL" id="KAK3763296.1"/>
    </source>
</evidence>
<feature type="region of interest" description="Disordered" evidence="1">
    <location>
        <begin position="196"/>
        <end position="235"/>
    </location>
</feature>
<name>A0AAE0Z6S2_9GAST</name>
<dbReference type="PANTHER" id="PTHR12784">
    <property type="entry name" value="STEERIN"/>
    <property type="match status" value="1"/>
</dbReference>
<dbReference type="GO" id="GO:0022008">
    <property type="term" value="P:neurogenesis"/>
    <property type="evidence" value="ECO:0007669"/>
    <property type="project" value="InterPro"/>
</dbReference>
<dbReference type="PROSITE" id="PS50021">
    <property type="entry name" value="CH"/>
    <property type="match status" value="1"/>
</dbReference>
<dbReference type="Gene3D" id="1.10.418.10">
    <property type="entry name" value="Calponin-like domain"/>
    <property type="match status" value="1"/>
</dbReference>
<sequence length="262" mass="28650">MRMSYFSSQEDKAQKMSDDVKCNLSGVYCLLEPNTGMRTRACFLSELDSSSNGFHIKLGKKQSNVLKKWDDGWNWEEDGHVAPAYQALSGYTDPSAVAGTLMLTRVLGPFRVLGIESREESNSYTPTGEKVKDIKPKPKNSAQMVENINTSLTFLAALGVSVDGVSAKDIKDGNLKSILGLFFSLSRYKQQQKTLLQQQKQQQLKQQQHQRGQGSSATTSSGADNNSNVGNKAIANGGETISSHIGLELSQQGHLKQDSISL</sequence>
<dbReference type="InterPro" id="IPR036872">
    <property type="entry name" value="CH_dom_sf"/>
</dbReference>
<dbReference type="PANTHER" id="PTHR12784:SF28">
    <property type="entry name" value="PROTEIN SICKIE"/>
    <property type="match status" value="1"/>
</dbReference>
<evidence type="ECO:0000259" key="2">
    <source>
        <dbReference type="PROSITE" id="PS50021"/>
    </source>
</evidence>
<gene>
    <name evidence="3" type="ORF">RRG08_021119</name>
</gene>
<feature type="compositionally biased region" description="Low complexity" evidence="1">
    <location>
        <begin position="196"/>
        <end position="227"/>
    </location>
</feature>
<dbReference type="Pfam" id="PF00307">
    <property type="entry name" value="CH"/>
    <property type="match status" value="1"/>
</dbReference>
<dbReference type="SUPFAM" id="SSF47576">
    <property type="entry name" value="Calponin-homology domain, CH-domain"/>
    <property type="match status" value="1"/>
</dbReference>
<comment type="caution">
    <text evidence="3">The sequence shown here is derived from an EMBL/GenBank/DDBJ whole genome shotgun (WGS) entry which is preliminary data.</text>
</comment>
<dbReference type="Proteomes" id="UP001283361">
    <property type="component" value="Unassembled WGS sequence"/>
</dbReference>
<organism evidence="3 4">
    <name type="scientific">Elysia crispata</name>
    <name type="common">lettuce slug</name>
    <dbReference type="NCBI Taxonomy" id="231223"/>
    <lineage>
        <taxon>Eukaryota</taxon>
        <taxon>Metazoa</taxon>
        <taxon>Spiralia</taxon>
        <taxon>Lophotrochozoa</taxon>
        <taxon>Mollusca</taxon>
        <taxon>Gastropoda</taxon>
        <taxon>Heterobranchia</taxon>
        <taxon>Euthyneura</taxon>
        <taxon>Panpulmonata</taxon>
        <taxon>Sacoglossa</taxon>
        <taxon>Placobranchoidea</taxon>
        <taxon>Plakobranchidae</taxon>
        <taxon>Elysia</taxon>
    </lineage>
</organism>
<evidence type="ECO:0000256" key="1">
    <source>
        <dbReference type="SAM" id="MobiDB-lite"/>
    </source>
</evidence>
<evidence type="ECO:0000313" key="4">
    <source>
        <dbReference type="Proteomes" id="UP001283361"/>
    </source>
</evidence>
<dbReference type="EMBL" id="JAWDGP010004573">
    <property type="protein sequence ID" value="KAK3763296.1"/>
    <property type="molecule type" value="Genomic_DNA"/>
</dbReference>
<feature type="domain" description="Calponin-homology (CH)" evidence="2">
    <location>
        <begin position="60"/>
        <end position="190"/>
    </location>
</feature>
<keyword evidence="4" id="KW-1185">Reference proteome</keyword>
<dbReference type="InterPro" id="IPR039041">
    <property type="entry name" value="Nav/unc-53"/>
</dbReference>
<dbReference type="AlphaFoldDB" id="A0AAE0Z6S2"/>
<protein>
    <recommendedName>
        <fullName evidence="2">Calponin-homology (CH) domain-containing protein</fullName>
    </recommendedName>
</protein>
<accession>A0AAE0Z6S2</accession>
<reference evidence="3" key="1">
    <citation type="journal article" date="2023" name="G3 (Bethesda)">
        <title>A reference genome for the long-term kleptoplast-retaining sea slug Elysia crispata morphotype clarki.</title>
        <authorList>
            <person name="Eastman K.E."/>
            <person name="Pendleton A.L."/>
            <person name="Shaikh M.A."/>
            <person name="Suttiyut T."/>
            <person name="Ogas R."/>
            <person name="Tomko P."/>
            <person name="Gavelis G."/>
            <person name="Widhalm J.R."/>
            <person name="Wisecaver J.H."/>
        </authorList>
    </citation>
    <scope>NUCLEOTIDE SEQUENCE</scope>
    <source>
        <strain evidence="3">ECLA1</strain>
    </source>
</reference>